<reference evidence="9 10" key="1">
    <citation type="submission" date="2018-09" db="EMBL/GenBank/DDBJ databases">
        <title>A high-quality reference genome of wild soybean provides a powerful tool to mine soybean genomes.</title>
        <authorList>
            <person name="Xie M."/>
            <person name="Chung C.Y.L."/>
            <person name="Li M.-W."/>
            <person name="Wong F.-L."/>
            <person name="Chan T.-F."/>
            <person name="Lam H.-M."/>
        </authorList>
    </citation>
    <scope>NUCLEOTIDE SEQUENCE [LARGE SCALE GENOMIC DNA]</scope>
    <source>
        <strain evidence="10">cv. W05</strain>
        <tissue evidence="9">Hypocotyl of etiolated seedlings</tissue>
    </source>
</reference>
<organism evidence="9 10">
    <name type="scientific">Glycine soja</name>
    <name type="common">Wild soybean</name>
    <dbReference type="NCBI Taxonomy" id="3848"/>
    <lineage>
        <taxon>Eukaryota</taxon>
        <taxon>Viridiplantae</taxon>
        <taxon>Streptophyta</taxon>
        <taxon>Embryophyta</taxon>
        <taxon>Tracheophyta</taxon>
        <taxon>Spermatophyta</taxon>
        <taxon>Magnoliopsida</taxon>
        <taxon>eudicotyledons</taxon>
        <taxon>Gunneridae</taxon>
        <taxon>Pentapetalae</taxon>
        <taxon>rosids</taxon>
        <taxon>fabids</taxon>
        <taxon>Fabales</taxon>
        <taxon>Fabaceae</taxon>
        <taxon>Papilionoideae</taxon>
        <taxon>50 kb inversion clade</taxon>
        <taxon>NPAAA clade</taxon>
        <taxon>indigoferoid/millettioid clade</taxon>
        <taxon>Phaseoleae</taxon>
        <taxon>Glycine</taxon>
        <taxon>Glycine subgen. Soja</taxon>
    </lineage>
</organism>
<name>A0A445GEC6_GLYSO</name>
<dbReference type="SUPFAM" id="SSF53098">
    <property type="entry name" value="Ribonuclease H-like"/>
    <property type="match status" value="1"/>
</dbReference>
<keyword evidence="3" id="KW-0863">Zinc-finger</keyword>
<evidence type="ECO:0000256" key="4">
    <source>
        <dbReference type="ARBA" id="ARBA00022833"/>
    </source>
</evidence>
<feature type="domain" description="hAT-like transposase RNase-H fold" evidence="8">
    <location>
        <begin position="131"/>
        <end position="195"/>
    </location>
</feature>
<keyword evidence="6" id="KW-0539">Nucleus</keyword>
<evidence type="ECO:0000256" key="1">
    <source>
        <dbReference type="ARBA" id="ARBA00004123"/>
    </source>
</evidence>
<dbReference type="GO" id="GO:0003677">
    <property type="term" value="F:DNA binding"/>
    <property type="evidence" value="ECO:0007669"/>
    <property type="project" value="UniProtKB-KW"/>
</dbReference>
<dbReference type="InterPro" id="IPR052035">
    <property type="entry name" value="ZnF_BED_domain_contain"/>
</dbReference>
<dbReference type="PANTHER" id="PTHR46481">
    <property type="entry name" value="ZINC FINGER BED DOMAIN-CONTAINING PROTEIN 4"/>
    <property type="match status" value="1"/>
</dbReference>
<gene>
    <name evidence="9" type="ORF">D0Y65_042653</name>
</gene>
<evidence type="ECO:0000313" key="10">
    <source>
        <dbReference type="Proteomes" id="UP000289340"/>
    </source>
</evidence>
<accession>A0A445GEC6</accession>
<dbReference type="InterPro" id="IPR012337">
    <property type="entry name" value="RNaseH-like_sf"/>
</dbReference>
<evidence type="ECO:0000256" key="2">
    <source>
        <dbReference type="ARBA" id="ARBA00022723"/>
    </source>
</evidence>
<sequence length="357" mass="41622">MQIFIEKKVRLQSFLPMNYQMVSLTTDTWTSIQNLNYIEIMTAWNIYSLLGGDYMHVRCCAHIWNLIVCDEMKEIDCSIARIRASCKYVMSSSTRIACFKKCTLEANLNVKQLLVLDVPTRWTSTYLMLQTAEKYEKAFMLKKMAENMKAKFDKYLDIDGGNINYPVVVAVFLDPRYKWNYIEFYFNSMYTKERTVDYVEWHPVPIDTHDVSSSEKKVTQSLRGGGGRANIMDEYKLWVRKLQGKLQKNELERYMEDRPKFDYPGFDILNWWRIMTTRYHAFSRVARDILAIPVSTVSFDSVSSTGGCVLDPYHSLLSPNTAEALICPQNWLNPFTNDSGLDPQLVNVTPLPHTYMY</sequence>
<keyword evidence="5" id="KW-0238">DNA-binding</keyword>
<comment type="subcellular location">
    <subcellularLocation>
        <location evidence="1">Nucleus</location>
    </subcellularLocation>
</comment>
<evidence type="ECO:0000313" key="9">
    <source>
        <dbReference type="EMBL" id="RZB59518.1"/>
    </source>
</evidence>
<dbReference type="InterPro" id="IPR025525">
    <property type="entry name" value="hAT-like_transposase_RNase-H"/>
</dbReference>
<evidence type="ECO:0000256" key="3">
    <source>
        <dbReference type="ARBA" id="ARBA00022771"/>
    </source>
</evidence>
<keyword evidence="10" id="KW-1185">Reference proteome</keyword>
<keyword evidence="2" id="KW-0479">Metal-binding</keyword>
<comment type="caution">
    <text evidence="9">The sequence shown here is derived from an EMBL/GenBank/DDBJ whole genome shotgun (WGS) entry which is preliminary data.</text>
</comment>
<keyword evidence="4" id="KW-0862">Zinc</keyword>
<dbReference type="Pfam" id="PF05699">
    <property type="entry name" value="Dimer_Tnp_hAT"/>
    <property type="match status" value="1"/>
</dbReference>
<evidence type="ECO:0000256" key="5">
    <source>
        <dbReference type="ARBA" id="ARBA00023125"/>
    </source>
</evidence>
<dbReference type="InterPro" id="IPR008906">
    <property type="entry name" value="HATC_C_dom"/>
</dbReference>
<proteinExistence type="predicted"/>
<protein>
    <submittedName>
        <fullName evidence="9">Putative AC9 transposase</fullName>
    </submittedName>
</protein>
<dbReference type="AlphaFoldDB" id="A0A445GEC6"/>
<dbReference type="Pfam" id="PF14372">
    <property type="entry name" value="hAT-like_RNase-H"/>
    <property type="match status" value="1"/>
</dbReference>
<dbReference type="GO" id="GO:0046983">
    <property type="term" value="F:protein dimerization activity"/>
    <property type="evidence" value="ECO:0007669"/>
    <property type="project" value="InterPro"/>
</dbReference>
<dbReference type="PANTHER" id="PTHR46481:SF10">
    <property type="entry name" value="ZINC FINGER BED DOMAIN-CONTAINING PROTEIN 39"/>
    <property type="match status" value="1"/>
</dbReference>
<feature type="domain" description="HAT C-terminal dimerisation" evidence="7">
    <location>
        <begin position="250"/>
        <end position="332"/>
    </location>
</feature>
<dbReference type="EMBL" id="QZWG01000016">
    <property type="protein sequence ID" value="RZB59518.1"/>
    <property type="molecule type" value="Genomic_DNA"/>
</dbReference>
<dbReference type="Proteomes" id="UP000289340">
    <property type="component" value="Chromosome 16"/>
</dbReference>
<evidence type="ECO:0000256" key="6">
    <source>
        <dbReference type="ARBA" id="ARBA00023242"/>
    </source>
</evidence>
<evidence type="ECO:0000259" key="8">
    <source>
        <dbReference type="Pfam" id="PF14372"/>
    </source>
</evidence>
<evidence type="ECO:0000259" key="7">
    <source>
        <dbReference type="Pfam" id="PF05699"/>
    </source>
</evidence>